<gene>
    <name evidence="7" type="ORF">CRV04_06280</name>
</gene>
<dbReference type="GO" id="GO:0008270">
    <property type="term" value="F:zinc ion binding"/>
    <property type="evidence" value="ECO:0007669"/>
    <property type="project" value="InterPro"/>
</dbReference>
<evidence type="ECO:0000256" key="2">
    <source>
        <dbReference type="ARBA" id="ARBA00007581"/>
    </source>
</evidence>
<evidence type="ECO:0000313" key="7">
    <source>
        <dbReference type="EMBL" id="RXJ58110.1"/>
    </source>
</evidence>
<evidence type="ECO:0000313" key="8">
    <source>
        <dbReference type="Proteomes" id="UP000290657"/>
    </source>
</evidence>
<feature type="domain" description="Extradiol ring-cleavage dioxygenase class III enzyme subunit B" evidence="6">
    <location>
        <begin position="23"/>
        <end position="251"/>
    </location>
</feature>
<dbReference type="EMBL" id="PDKN01000003">
    <property type="protein sequence ID" value="RXJ58110.1"/>
    <property type="molecule type" value="Genomic_DNA"/>
</dbReference>
<keyword evidence="5" id="KW-0560">Oxidoreductase</keyword>
<dbReference type="AlphaFoldDB" id="A0A4V1LP32"/>
<comment type="cofactor">
    <cofactor evidence="1">
        <name>Zn(2+)</name>
        <dbReference type="ChEBI" id="CHEBI:29105"/>
    </cofactor>
</comment>
<sequence>MFPTLFISHGAPNTILKAGETKKNLRSFASTLDKPKYIVVISSHWVSSCIEMIYPKTNTLMYDFYGFEKELYEFTYDIASDEATSKHLLNRLEALNIQVNPLRQSFDHGVWTALSMMYETLDIPVIQLSLPAYFSAQEYFEFGEALKVLKDEALLVFSGSITHNLYDIDPTNSHTPKYATLFNEQIKEALEMGEYKKILEYEKLPYFKKNHHTSEHFTPLLIALGASQNQKATSFNSEFVYGNISMESYSFQ</sequence>
<organism evidence="7 8">
    <name type="scientific">Candidatus Marinarcus aquaticus</name>
    <dbReference type="NCBI Taxonomy" id="2044504"/>
    <lineage>
        <taxon>Bacteria</taxon>
        <taxon>Pseudomonadati</taxon>
        <taxon>Campylobacterota</taxon>
        <taxon>Epsilonproteobacteria</taxon>
        <taxon>Campylobacterales</taxon>
        <taxon>Arcobacteraceae</taxon>
        <taxon>Candidatus Marinarcus</taxon>
    </lineage>
</organism>
<reference evidence="7 8" key="1">
    <citation type="submission" date="2017-10" db="EMBL/GenBank/DDBJ databases">
        <title>Genomics of the genus Arcobacter.</title>
        <authorList>
            <person name="Perez-Cataluna A."/>
            <person name="Figueras M.J."/>
        </authorList>
    </citation>
    <scope>NUCLEOTIDE SEQUENCE [LARGE SCALE GENOMIC DNA]</scope>
    <source>
        <strain evidence="7 8">CECT 8987</strain>
    </source>
</reference>
<evidence type="ECO:0000256" key="5">
    <source>
        <dbReference type="ARBA" id="ARBA00023002"/>
    </source>
</evidence>
<dbReference type="PANTHER" id="PTHR30096:SF0">
    <property type="entry name" value="4,5-DOPA DIOXYGENASE EXTRADIOL-LIKE PROTEIN"/>
    <property type="match status" value="1"/>
</dbReference>
<evidence type="ECO:0000256" key="4">
    <source>
        <dbReference type="ARBA" id="ARBA00022833"/>
    </source>
</evidence>
<keyword evidence="8" id="KW-1185">Reference proteome</keyword>
<evidence type="ECO:0000259" key="6">
    <source>
        <dbReference type="Pfam" id="PF02900"/>
    </source>
</evidence>
<proteinExistence type="inferred from homology"/>
<keyword evidence="4" id="KW-0862">Zinc</keyword>
<dbReference type="Proteomes" id="UP000290657">
    <property type="component" value="Unassembled WGS sequence"/>
</dbReference>
<dbReference type="RefSeq" id="WP_128995973.1">
    <property type="nucleotide sequence ID" value="NZ_PDKN01000003.1"/>
</dbReference>
<dbReference type="CDD" id="cd07363">
    <property type="entry name" value="45_DOPA_Dioxygenase"/>
    <property type="match status" value="1"/>
</dbReference>
<evidence type="ECO:0000256" key="3">
    <source>
        <dbReference type="ARBA" id="ARBA00022723"/>
    </source>
</evidence>
<protein>
    <submittedName>
        <fullName evidence="7">Dioxygenase</fullName>
    </submittedName>
</protein>
<name>A0A4V1LP32_9BACT</name>
<dbReference type="GO" id="GO:0008198">
    <property type="term" value="F:ferrous iron binding"/>
    <property type="evidence" value="ECO:0007669"/>
    <property type="project" value="InterPro"/>
</dbReference>
<evidence type="ECO:0000256" key="1">
    <source>
        <dbReference type="ARBA" id="ARBA00001947"/>
    </source>
</evidence>
<keyword evidence="3" id="KW-0479">Metal-binding</keyword>
<dbReference type="GO" id="GO:0016702">
    <property type="term" value="F:oxidoreductase activity, acting on single donors with incorporation of molecular oxygen, incorporation of two atoms of oxygen"/>
    <property type="evidence" value="ECO:0007669"/>
    <property type="project" value="UniProtKB-ARBA"/>
</dbReference>
<dbReference type="InterPro" id="IPR014436">
    <property type="entry name" value="Extradiol_dOase_DODA"/>
</dbReference>
<dbReference type="PIRSF" id="PIRSF006157">
    <property type="entry name" value="Doxgns_DODA"/>
    <property type="match status" value="1"/>
</dbReference>
<comment type="caution">
    <text evidence="7">The sequence shown here is derived from an EMBL/GenBank/DDBJ whole genome shotgun (WGS) entry which is preliminary data.</text>
</comment>
<dbReference type="SUPFAM" id="SSF53213">
    <property type="entry name" value="LigB-like"/>
    <property type="match status" value="1"/>
</dbReference>
<dbReference type="OrthoDB" id="9790889at2"/>
<accession>A0A4V1LP32</accession>
<dbReference type="Gene3D" id="3.40.830.10">
    <property type="entry name" value="LigB-like"/>
    <property type="match status" value="1"/>
</dbReference>
<dbReference type="PANTHER" id="PTHR30096">
    <property type="entry name" value="4,5-DOPA DIOXYGENASE EXTRADIOL-LIKE PROTEIN"/>
    <property type="match status" value="1"/>
</dbReference>
<comment type="similarity">
    <text evidence="2">Belongs to the DODA-type extradiol aromatic ring-opening dioxygenase family.</text>
</comment>
<dbReference type="Pfam" id="PF02900">
    <property type="entry name" value="LigB"/>
    <property type="match status" value="1"/>
</dbReference>
<keyword evidence="7" id="KW-0223">Dioxygenase</keyword>
<dbReference type="InterPro" id="IPR004183">
    <property type="entry name" value="Xdiol_dOase_suB"/>
</dbReference>